<dbReference type="InterPro" id="IPR046348">
    <property type="entry name" value="SIS_dom_sf"/>
</dbReference>
<dbReference type="InterPro" id="IPR000644">
    <property type="entry name" value="CBS_dom"/>
</dbReference>
<feature type="domain" description="SIS" evidence="8">
    <location>
        <begin position="32"/>
        <end position="178"/>
    </location>
</feature>
<feature type="site" description="Catalytically relevant" evidence="5">
    <location>
        <position position="146"/>
    </location>
</feature>
<evidence type="ECO:0000259" key="7">
    <source>
        <dbReference type="PROSITE" id="PS51371"/>
    </source>
</evidence>
<dbReference type="InterPro" id="IPR001347">
    <property type="entry name" value="SIS_dom"/>
</dbReference>
<evidence type="ECO:0000259" key="8">
    <source>
        <dbReference type="PROSITE" id="PS51464"/>
    </source>
</evidence>
<evidence type="ECO:0000313" key="10">
    <source>
        <dbReference type="Proteomes" id="UP000076480"/>
    </source>
</evidence>
<dbReference type="PATRIC" id="fig|33960.6.peg.3368"/>
<dbReference type="NCBIfam" id="TIGR00393">
    <property type="entry name" value="kpsF"/>
    <property type="match status" value="1"/>
</dbReference>
<feature type="domain" description="CBS" evidence="7">
    <location>
        <begin position="270"/>
        <end position="317"/>
    </location>
</feature>
<dbReference type="InterPro" id="IPR004800">
    <property type="entry name" value="KdsD/KpsF-type"/>
</dbReference>
<dbReference type="PANTHER" id="PTHR42745">
    <property type="match status" value="1"/>
</dbReference>
<dbReference type="PROSITE" id="PS51464">
    <property type="entry name" value="SIS"/>
    <property type="match status" value="1"/>
</dbReference>
<dbReference type="CDD" id="cd05014">
    <property type="entry name" value="SIS_Kpsf"/>
    <property type="match status" value="1"/>
</dbReference>
<dbReference type="InterPro" id="IPR035474">
    <property type="entry name" value="SIS_Kpsf"/>
</dbReference>
<evidence type="ECO:0000256" key="4">
    <source>
        <dbReference type="PIRNR" id="PIRNR004692"/>
    </source>
</evidence>
<dbReference type="CDD" id="cd04604">
    <property type="entry name" value="CBS_pair_SIS_assoc"/>
    <property type="match status" value="1"/>
</dbReference>
<organism evidence="9 10">
    <name type="scientific">Secundilactobacillus collinoides</name>
    <name type="common">Lactobacillus collinoides</name>
    <dbReference type="NCBI Taxonomy" id="33960"/>
    <lineage>
        <taxon>Bacteria</taxon>
        <taxon>Bacillati</taxon>
        <taxon>Bacillota</taxon>
        <taxon>Bacilli</taxon>
        <taxon>Lactobacillales</taxon>
        <taxon>Lactobacillaceae</taxon>
        <taxon>Secundilactobacillus</taxon>
    </lineage>
</organism>
<feature type="site" description="Catalytically relevant" evidence="5">
    <location>
        <position position="102"/>
    </location>
</feature>
<dbReference type="PROSITE" id="PS51371">
    <property type="entry name" value="CBS"/>
    <property type="match status" value="2"/>
</dbReference>
<feature type="site" description="Catalytically relevant" evidence="5">
    <location>
        <position position="50"/>
    </location>
</feature>
<keyword evidence="3 6" id="KW-0129">CBS domain</keyword>
<dbReference type="EMBL" id="JYDC01000084">
    <property type="protein sequence ID" value="KZL37098.1"/>
    <property type="molecule type" value="Genomic_DNA"/>
</dbReference>
<dbReference type="Pfam" id="PF01380">
    <property type="entry name" value="SIS"/>
    <property type="match status" value="1"/>
</dbReference>
<dbReference type="GO" id="GO:0097367">
    <property type="term" value="F:carbohydrate derivative binding"/>
    <property type="evidence" value="ECO:0007669"/>
    <property type="project" value="InterPro"/>
</dbReference>
<dbReference type="AlphaFoldDB" id="A0A161XS28"/>
<protein>
    <submittedName>
        <fullName evidence="9">Sugar phosphate isomerase</fullName>
    </submittedName>
</protein>
<feature type="domain" description="CBS" evidence="7">
    <location>
        <begin position="204"/>
        <end position="261"/>
    </location>
</feature>
<accession>A0A161XS28</accession>
<dbReference type="RefSeq" id="WP_063285653.1">
    <property type="nucleotide sequence ID" value="NZ_JYDC01000084.1"/>
</dbReference>
<dbReference type="SUPFAM" id="SSF53697">
    <property type="entry name" value="SIS domain"/>
    <property type="match status" value="1"/>
</dbReference>
<dbReference type="GO" id="GO:0016853">
    <property type="term" value="F:isomerase activity"/>
    <property type="evidence" value="ECO:0007669"/>
    <property type="project" value="UniProtKB-KW"/>
</dbReference>
<keyword evidence="10" id="KW-1185">Reference proteome</keyword>
<dbReference type="OrthoDB" id="9762536at2"/>
<reference evidence="9 10" key="1">
    <citation type="submission" date="2015-02" db="EMBL/GenBank/DDBJ databases">
        <title>Draft genome sequence of Lactobacillus collinoides CUPV2371 isolated from a natural cider, the first genome sequence of a strain of this species.</title>
        <authorList>
            <person name="Puertas A.I."/>
            <person name="Spano G."/>
            <person name="Capozzi V."/>
            <person name="Lamontanara A."/>
            <person name="Orru L."/>
            <person name="Duenas M.T."/>
        </authorList>
    </citation>
    <scope>NUCLEOTIDE SEQUENCE [LARGE SCALE GENOMIC DNA]</scope>
    <source>
        <strain evidence="9 10">237</strain>
    </source>
</reference>
<keyword evidence="2" id="KW-0677">Repeat</keyword>
<evidence type="ECO:0000256" key="6">
    <source>
        <dbReference type="PROSITE-ProRule" id="PRU00703"/>
    </source>
</evidence>
<dbReference type="GO" id="GO:1901135">
    <property type="term" value="P:carbohydrate derivative metabolic process"/>
    <property type="evidence" value="ECO:0007669"/>
    <property type="project" value="InterPro"/>
</dbReference>
<proteinExistence type="inferred from homology"/>
<evidence type="ECO:0000256" key="1">
    <source>
        <dbReference type="ARBA" id="ARBA00008165"/>
    </source>
</evidence>
<evidence type="ECO:0000256" key="2">
    <source>
        <dbReference type="ARBA" id="ARBA00022737"/>
    </source>
</evidence>
<comment type="caution">
    <text evidence="9">The sequence shown here is derived from an EMBL/GenBank/DDBJ whole genome shotgun (WGS) entry which is preliminary data.</text>
</comment>
<dbReference type="PANTHER" id="PTHR42745:SF1">
    <property type="entry name" value="ARABINOSE 5-PHOSPHATE ISOMERASE KDSD"/>
    <property type="match status" value="1"/>
</dbReference>
<dbReference type="InterPro" id="IPR046342">
    <property type="entry name" value="CBS_dom_sf"/>
</dbReference>
<dbReference type="Pfam" id="PF00571">
    <property type="entry name" value="CBS"/>
    <property type="match status" value="2"/>
</dbReference>
<keyword evidence="9" id="KW-0413">Isomerase</keyword>
<comment type="similarity">
    <text evidence="1 4">Belongs to the SIS family. GutQ/KpsF subfamily.</text>
</comment>
<sequence length="317" mass="34534">MAYYELAKEIFNTEKEAIEEVEQHIDQSFDDLVHLITNNQGRIVFVGIGKSEIIAQKIAASLSSIGYSSFTIDAAAAFHGDLGRICGNDIVIFISNSGETQEVIQTLFALKNIFPDKLNTVAFTGNINSTLAHNTDLIINLGVTKEADITGLAPTSSTTATLVYGDALLVSLEVASAFDEEKFALYHPGGNIGKMLLQKVKHVMHTNLPKVSMGTPVNDVIYTISSYGIGVTLVIDDSSQDFVGIVTDGDIRKKFLQIPSLKKATAQDFMTSDFITINQNEPNQDAWKKMADYSISNLIVVNDNQQVIGIVTLHDVL</sequence>
<dbReference type="PIRSF" id="PIRSF004692">
    <property type="entry name" value="KdsD_KpsF"/>
    <property type="match status" value="1"/>
</dbReference>
<dbReference type="InterPro" id="IPR050986">
    <property type="entry name" value="GutQ/KpsF_isomerases"/>
</dbReference>
<dbReference type="GO" id="GO:0005975">
    <property type="term" value="P:carbohydrate metabolic process"/>
    <property type="evidence" value="ECO:0007669"/>
    <property type="project" value="InterPro"/>
</dbReference>
<evidence type="ECO:0000313" key="9">
    <source>
        <dbReference type="EMBL" id="KZL37098.1"/>
    </source>
</evidence>
<gene>
    <name evidence="9" type="ORF">TY91_13235</name>
</gene>
<feature type="site" description="Catalytically relevant" evidence="5">
    <location>
        <position position="187"/>
    </location>
</feature>
<dbReference type="Gene3D" id="3.40.50.10490">
    <property type="entry name" value="Glucose-6-phosphate isomerase like protein, domain 1"/>
    <property type="match status" value="1"/>
</dbReference>
<dbReference type="Proteomes" id="UP000076480">
    <property type="component" value="Unassembled WGS sequence"/>
</dbReference>
<dbReference type="SMART" id="SM00116">
    <property type="entry name" value="CBS"/>
    <property type="match status" value="2"/>
</dbReference>
<dbReference type="Gene3D" id="3.10.580.10">
    <property type="entry name" value="CBS-domain"/>
    <property type="match status" value="1"/>
</dbReference>
<evidence type="ECO:0000256" key="5">
    <source>
        <dbReference type="PIRSR" id="PIRSR004692-3"/>
    </source>
</evidence>
<name>A0A161XS28_SECCO</name>
<evidence type="ECO:0000256" key="3">
    <source>
        <dbReference type="ARBA" id="ARBA00023122"/>
    </source>
</evidence>